<protein>
    <submittedName>
        <fullName evidence="2">Crossover junction endodeoxyribonuclease RusA</fullName>
    </submittedName>
</protein>
<reference evidence="2 3" key="1">
    <citation type="submission" date="2014-12" db="EMBL/GenBank/DDBJ databases">
        <title>Complete genome sequences of three Vibrio cholerae specific bacteriophages.</title>
        <authorList>
            <person name="Bhandare S.G."/>
            <person name="Warry A."/>
            <person name="Emes R.D."/>
            <person name="Hooton S.P.T."/>
            <person name="Barrow P.A."/>
            <person name="Atterbury R.J."/>
        </authorList>
    </citation>
    <scope>NUCLEOTIDE SEQUENCE [LARGE SCALE GENOMIC DNA]</scope>
</reference>
<dbReference type="Gene3D" id="3.30.1330.70">
    <property type="entry name" value="Holliday junction resolvase RusA"/>
    <property type="match status" value="1"/>
</dbReference>
<gene>
    <name evidence="2" type="ORF">SBVP1_0071</name>
</gene>
<keyword evidence="3" id="KW-1185">Reference proteome</keyword>
<dbReference type="GO" id="GO:0000287">
    <property type="term" value="F:magnesium ion binding"/>
    <property type="evidence" value="ECO:0007669"/>
    <property type="project" value="InterPro"/>
</dbReference>
<name>A0A0B5HAH5_9CAUD</name>
<evidence type="ECO:0000313" key="3">
    <source>
        <dbReference type="Proteomes" id="UP000031803"/>
    </source>
</evidence>
<dbReference type="EMBL" id="KP280062">
    <property type="protein sequence ID" value="AJF40729.1"/>
    <property type="molecule type" value="Genomic_DNA"/>
</dbReference>
<accession>A0A0B5HAH5</accession>
<dbReference type="GO" id="GO:0006310">
    <property type="term" value="P:DNA recombination"/>
    <property type="evidence" value="ECO:0007669"/>
    <property type="project" value="InterPro"/>
</dbReference>
<evidence type="ECO:0000256" key="1">
    <source>
        <dbReference type="SAM" id="MobiDB-lite"/>
    </source>
</evidence>
<proteinExistence type="predicted"/>
<dbReference type="RefSeq" id="YP_009198589.1">
    <property type="nucleotide sequence ID" value="NC_028799.1"/>
</dbReference>
<dbReference type="GeneID" id="26625667"/>
<feature type="region of interest" description="Disordered" evidence="1">
    <location>
        <begin position="245"/>
        <end position="265"/>
    </location>
</feature>
<evidence type="ECO:0000313" key="2">
    <source>
        <dbReference type="EMBL" id="AJF40729.1"/>
    </source>
</evidence>
<dbReference type="GO" id="GO:0006281">
    <property type="term" value="P:DNA repair"/>
    <property type="evidence" value="ECO:0007669"/>
    <property type="project" value="InterPro"/>
</dbReference>
<dbReference type="InterPro" id="IPR036614">
    <property type="entry name" value="RusA-like_sf"/>
</dbReference>
<sequence>MPNSRIELISAPLEVPVSKKNKFILNLNNYRNTHFQVLNKAKKVYKEHLTGRLLKLQPFNTVSLEFILYPKSNRLTDLDNVTSIHAKFFQDALTETGVLPDDNYNYVISTTSRFGHVDKNNPRVDIIIKEIEPMNVTVIKPPQEVIIKALTQYFNFPEGLQVEFDLGIQSEPVNTHEVVADESEEDTKPKRKRRTKAEMEQETKPEPIQEEVIESVVEEFTEAVEESFEDREMSLIDEVLAEAEGMELPEIDNSDLLDTSKSLFG</sequence>
<feature type="compositionally biased region" description="Basic and acidic residues" evidence="1">
    <location>
        <begin position="196"/>
        <end position="207"/>
    </location>
</feature>
<dbReference type="KEGG" id="vg:26625667"/>
<dbReference type="SUPFAM" id="SSF103084">
    <property type="entry name" value="Holliday junction resolvase RusA"/>
    <property type="match status" value="1"/>
</dbReference>
<feature type="compositionally biased region" description="Acidic residues" evidence="1">
    <location>
        <begin position="245"/>
        <end position="255"/>
    </location>
</feature>
<feature type="region of interest" description="Disordered" evidence="1">
    <location>
        <begin position="178"/>
        <end position="208"/>
    </location>
</feature>
<organism evidence="2 3">
    <name type="scientific">Vibrio phage phi 1</name>
    <dbReference type="NCBI Taxonomy" id="1589297"/>
    <lineage>
        <taxon>Viruses</taxon>
        <taxon>Duplodnaviria</taxon>
        <taxon>Heunggongvirae</taxon>
        <taxon>Uroviricota</taxon>
        <taxon>Caudoviricetes</taxon>
        <taxon>Schitoviridae</taxon>
        <taxon>Pacinivirus</taxon>
        <taxon>Pacinivirus phi1</taxon>
    </lineage>
</organism>
<dbReference type="OrthoDB" id="17084at10239"/>
<feature type="compositionally biased region" description="Polar residues" evidence="1">
    <location>
        <begin position="256"/>
        <end position="265"/>
    </location>
</feature>
<dbReference type="Proteomes" id="UP000031803">
    <property type="component" value="Segment"/>
</dbReference>